<evidence type="ECO:0000256" key="2">
    <source>
        <dbReference type="ARBA" id="ARBA00022980"/>
    </source>
</evidence>
<dbReference type="InterPro" id="IPR035987">
    <property type="entry name" value="Ribosomal_uS8_sf"/>
</dbReference>
<dbReference type="HAMAP" id="MF_01302_B">
    <property type="entry name" value="Ribosomal_uS8_B"/>
    <property type="match status" value="1"/>
</dbReference>
<evidence type="ECO:0000313" key="9">
    <source>
        <dbReference type="Proteomes" id="UP001595528"/>
    </source>
</evidence>
<organism evidence="8 9">
    <name type="scientific">Marinibaculum pumilum</name>
    <dbReference type="NCBI Taxonomy" id="1766165"/>
    <lineage>
        <taxon>Bacteria</taxon>
        <taxon>Pseudomonadati</taxon>
        <taxon>Pseudomonadota</taxon>
        <taxon>Alphaproteobacteria</taxon>
        <taxon>Rhodospirillales</taxon>
        <taxon>Rhodospirillaceae</taxon>
        <taxon>Marinibaculum</taxon>
    </lineage>
</organism>
<evidence type="ECO:0000256" key="4">
    <source>
        <dbReference type="ARBA" id="ARBA00035258"/>
    </source>
</evidence>
<evidence type="ECO:0000256" key="3">
    <source>
        <dbReference type="ARBA" id="ARBA00023274"/>
    </source>
</evidence>
<dbReference type="NCBIfam" id="NF001109">
    <property type="entry name" value="PRK00136.1"/>
    <property type="match status" value="1"/>
</dbReference>
<evidence type="ECO:0000256" key="7">
    <source>
        <dbReference type="RuleBase" id="RU003660"/>
    </source>
</evidence>
<dbReference type="InterPro" id="IPR047863">
    <property type="entry name" value="Ribosomal_uS8_CS"/>
</dbReference>
<dbReference type="GO" id="GO:0005840">
    <property type="term" value="C:ribosome"/>
    <property type="evidence" value="ECO:0007669"/>
    <property type="project" value="UniProtKB-KW"/>
</dbReference>
<dbReference type="Pfam" id="PF00410">
    <property type="entry name" value="Ribosomal_S8"/>
    <property type="match status" value="1"/>
</dbReference>
<dbReference type="Gene3D" id="3.30.1370.30">
    <property type="match status" value="1"/>
</dbReference>
<sequence length="131" mass="14345">MSLSDPLGDLLTRIRNGQRAKKAVVTAPFSTLRMSALAALQREGYIRAFEKVEDGSKADISIELKYHNGAPVIETIKRVSRPGRRVYSGIDDLARVRNGLGISVLSTPKGVMSDNEARAERVGGEVLFQVY</sequence>
<keyword evidence="6" id="KW-0699">rRNA-binding</keyword>
<evidence type="ECO:0000256" key="1">
    <source>
        <dbReference type="ARBA" id="ARBA00006471"/>
    </source>
</evidence>
<evidence type="ECO:0000256" key="6">
    <source>
        <dbReference type="HAMAP-Rule" id="MF_01302"/>
    </source>
</evidence>
<keyword evidence="3 6" id="KW-0687">Ribonucleoprotein</keyword>
<name>A0ABV7KZ25_9PROT</name>
<comment type="subunit">
    <text evidence="5 6">Part of the 30S ribosomal subunit. Contacts proteins S5 and S12.</text>
</comment>
<dbReference type="InterPro" id="IPR000630">
    <property type="entry name" value="Ribosomal_uS8"/>
</dbReference>
<dbReference type="RefSeq" id="WP_379899996.1">
    <property type="nucleotide sequence ID" value="NZ_JBHRTR010000024.1"/>
</dbReference>
<evidence type="ECO:0000313" key="8">
    <source>
        <dbReference type="EMBL" id="MFC3227656.1"/>
    </source>
</evidence>
<dbReference type="Gene3D" id="3.30.1490.10">
    <property type="match status" value="1"/>
</dbReference>
<keyword evidence="9" id="KW-1185">Reference proteome</keyword>
<proteinExistence type="inferred from homology"/>
<dbReference type="SUPFAM" id="SSF56047">
    <property type="entry name" value="Ribosomal protein S8"/>
    <property type="match status" value="1"/>
</dbReference>
<dbReference type="PANTHER" id="PTHR11758">
    <property type="entry name" value="40S RIBOSOMAL PROTEIN S15A"/>
    <property type="match status" value="1"/>
</dbReference>
<comment type="similarity">
    <text evidence="1 6 7">Belongs to the universal ribosomal protein uS8 family.</text>
</comment>
<gene>
    <name evidence="6 8" type="primary">rpsH</name>
    <name evidence="8" type="ORF">ACFOGJ_10465</name>
</gene>
<accession>A0ABV7KZ25</accession>
<dbReference type="Proteomes" id="UP001595528">
    <property type="component" value="Unassembled WGS sequence"/>
</dbReference>
<dbReference type="PROSITE" id="PS00053">
    <property type="entry name" value="RIBOSOMAL_S8"/>
    <property type="match status" value="1"/>
</dbReference>
<comment type="caution">
    <text evidence="8">The sequence shown here is derived from an EMBL/GenBank/DDBJ whole genome shotgun (WGS) entry which is preliminary data.</text>
</comment>
<keyword evidence="2 6" id="KW-0689">Ribosomal protein</keyword>
<comment type="function">
    <text evidence="6">One of the primary rRNA binding proteins, it binds directly to 16S rRNA central domain where it helps coordinate assembly of the platform of the 30S subunit.</text>
</comment>
<reference evidence="9" key="1">
    <citation type="journal article" date="2019" name="Int. J. Syst. Evol. Microbiol.">
        <title>The Global Catalogue of Microorganisms (GCM) 10K type strain sequencing project: providing services to taxonomists for standard genome sequencing and annotation.</title>
        <authorList>
            <consortium name="The Broad Institute Genomics Platform"/>
            <consortium name="The Broad Institute Genome Sequencing Center for Infectious Disease"/>
            <person name="Wu L."/>
            <person name="Ma J."/>
        </authorList>
    </citation>
    <scope>NUCLEOTIDE SEQUENCE [LARGE SCALE GENOMIC DNA]</scope>
    <source>
        <strain evidence="9">KCTC 42964</strain>
    </source>
</reference>
<dbReference type="EMBL" id="JBHRTR010000024">
    <property type="protein sequence ID" value="MFC3227656.1"/>
    <property type="molecule type" value="Genomic_DNA"/>
</dbReference>
<keyword evidence="6" id="KW-0694">RNA-binding</keyword>
<protein>
    <recommendedName>
        <fullName evidence="4 6">Small ribosomal subunit protein uS8</fullName>
    </recommendedName>
</protein>
<evidence type="ECO:0000256" key="5">
    <source>
        <dbReference type="ARBA" id="ARBA00046740"/>
    </source>
</evidence>